<evidence type="ECO:0000256" key="7">
    <source>
        <dbReference type="ARBA" id="ARBA00022676"/>
    </source>
</evidence>
<comment type="subcellular location">
    <subcellularLocation>
        <location evidence="3">Endoplasmic reticulum membrane</location>
        <topology evidence="3">Single-pass type II membrane protein</topology>
    </subcellularLocation>
    <subcellularLocation>
        <location evidence="2">Golgi apparatus membrane</location>
        <topology evidence="2">Single-pass type II membrane protein</topology>
    </subcellularLocation>
</comment>
<evidence type="ECO:0000256" key="5">
    <source>
        <dbReference type="ARBA" id="ARBA00010271"/>
    </source>
</evidence>
<keyword evidence="12" id="KW-0735">Signal-anchor</keyword>
<dbReference type="PANTHER" id="PTHR48261:SF5">
    <property type="entry name" value="EXOSTOSIN GLYCOSYLTRANSFERASE 2"/>
    <property type="match status" value="1"/>
</dbReference>
<comment type="pathway">
    <text evidence="4">Protein modification; protein glycosylation.</text>
</comment>
<dbReference type="Pfam" id="PF09258">
    <property type="entry name" value="Glyco_transf_64"/>
    <property type="match status" value="1"/>
</dbReference>
<evidence type="ECO:0000259" key="21">
    <source>
        <dbReference type="Pfam" id="PF09258"/>
    </source>
</evidence>
<dbReference type="SUPFAM" id="SSF53448">
    <property type="entry name" value="Nucleotide-diphospho-sugar transferases"/>
    <property type="match status" value="1"/>
</dbReference>
<evidence type="ECO:0000256" key="13">
    <source>
        <dbReference type="ARBA" id="ARBA00022989"/>
    </source>
</evidence>
<keyword evidence="23" id="KW-1185">Reference proteome</keyword>
<evidence type="ECO:0000256" key="16">
    <source>
        <dbReference type="ARBA" id="ARBA00023157"/>
    </source>
</evidence>
<keyword evidence="8 22" id="KW-0808">Transferase</keyword>
<comment type="cofactor">
    <cofactor evidence="1">
        <name>Mn(2+)</name>
        <dbReference type="ChEBI" id="CHEBI:29035"/>
    </cofactor>
</comment>
<dbReference type="AlphaFoldDB" id="A0A6J8AN01"/>
<comment type="similarity">
    <text evidence="5">Belongs to the glycosyltransferase 47 family.</text>
</comment>
<evidence type="ECO:0000259" key="20">
    <source>
        <dbReference type="Pfam" id="PF03016"/>
    </source>
</evidence>
<gene>
    <name evidence="22" type="ORF">MCOR_9421</name>
</gene>
<keyword evidence="18" id="KW-0464">Manganese</keyword>
<dbReference type="InterPro" id="IPR040911">
    <property type="entry name" value="Exostosin_GT47"/>
</dbReference>
<protein>
    <recommendedName>
        <fullName evidence="19">Exostosin-2</fullName>
        <ecNumber evidence="6">2.4.1.224</ecNumber>
    </recommendedName>
</protein>
<feature type="domain" description="Glycosyl transferase 64" evidence="21">
    <location>
        <begin position="410"/>
        <end position="655"/>
    </location>
</feature>
<evidence type="ECO:0000256" key="10">
    <source>
        <dbReference type="ARBA" id="ARBA00022723"/>
    </source>
</evidence>
<evidence type="ECO:0000313" key="22">
    <source>
        <dbReference type="EMBL" id="CAC5370667.1"/>
    </source>
</evidence>
<evidence type="ECO:0000256" key="2">
    <source>
        <dbReference type="ARBA" id="ARBA00004323"/>
    </source>
</evidence>
<dbReference type="InterPro" id="IPR004263">
    <property type="entry name" value="Exostosin"/>
</dbReference>
<dbReference type="Gene3D" id="3.90.550.10">
    <property type="entry name" value="Spore Coat Polysaccharide Biosynthesis Protein SpsA, Chain A"/>
    <property type="match status" value="1"/>
</dbReference>
<evidence type="ECO:0000256" key="15">
    <source>
        <dbReference type="ARBA" id="ARBA00023136"/>
    </source>
</evidence>
<dbReference type="InterPro" id="IPR015338">
    <property type="entry name" value="GT64_dom"/>
</dbReference>
<keyword evidence="17" id="KW-0325">Glycoprotein</keyword>
<feature type="domain" description="Exostosin GT47" evidence="20">
    <location>
        <begin position="59"/>
        <end position="335"/>
    </location>
</feature>
<keyword evidence="10" id="KW-0479">Metal-binding</keyword>
<dbReference type="FunFam" id="3.90.550.10:FF:000035">
    <property type="entry name" value="Putative Exostosin-2"/>
    <property type="match status" value="1"/>
</dbReference>
<sequence length="672" mass="77646">MFSQTNCEDISDPKHLFLRSENSKTLELTTSSPGASPRDTRCTYHTCFDVYHCGYNDKTRISVYIYPVNQYVDQAGNAVTLPVSKEFYEMLEAIADSPYYTNDPDMACLLVPSVDLLNQNSIRLREVGQILASLPWWNNGNNHLLFNMLPGGSPDYSTVLEVDTGKAVIAGGGFSTWSYRRTFDVSIPIFNPLIQPDKMPQKSYLEKRTYLLISSQTSLHKEYRDVLHEIEKQEPRFLFIQKCPTDERTWNFSRRCKENVAYDYPQILQDSTFCLVVRGARIGQPALFDVMSAGCIPVIVADGYILPFSEVLDWKRIAVTVLEEELENLIQILESYSQEKIYELRQQVTFIWQKYFSSPKAIALTTLRIINDRVFPYAGKSYEEWNDMPNTKTIKNPLFLPLRPPSAQGFTAVILTYDRLESLFKVIHSVAKVPSLAKVVVVWNNQKKSPPPMTSWPDIGKPLKFVKTRKNKMSNRFFPYDEIQTECILALDDDIVMLTADELEFAYEVWREFPDRLVGFPSRVHLLDNTTNKWKYESEWTNDISMVLTGAAFYHKYFSYLYTHAMPVELKTWVDEHMNCEDIAMNFLMSNVTGKAAIKVTPRKKFKCPECVNTEMLSSDLGHMIERSDCINQFTRIYQSMPLKSIEFRADPVLYKDDFPDVLKKYKDIGML</sequence>
<evidence type="ECO:0000256" key="3">
    <source>
        <dbReference type="ARBA" id="ARBA00004648"/>
    </source>
</evidence>
<proteinExistence type="inferred from homology"/>
<reference evidence="22 23" key="1">
    <citation type="submission" date="2020-06" db="EMBL/GenBank/DDBJ databases">
        <authorList>
            <person name="Li R."/>
            <person name="Bekaert M."/>
        </authorList>
    </citation>
    <scope>NUCLEOTIDE SEQUENCE [LARGE SCALE GENOMIC DNA]</scope>
    <source>
        <strain evidence="23">wild</strain>
    </source>
</reference>
<dbReference type="OrthoDB" id="5954868at2759"/>
<evidence type="ECO:0000256" key="19">
    <source>
        <dbReference type="ARBA" id="ARBA00069568"/>
    </source>
</evidence>
<dbReference type="InterPro" id="IPR029044">
    <property type="entry name" value="Nucleotide-diphossugar_trans"/>
</dbReference>
<evidence type="ECO:0000256" key="17">
    <source>
        <dbReference type="ARBA" id="ARBA00023180"/>
    </source>
</evidence>
<keyword evidence="15" id="KW-0472">Membrane</keyword>
<name>A0A6J8AN01_MYTCO</name>
<keyword evidence="14" id="KW-0333">Golgi apparatus</keyword>
<dbReference type="GO" id="GO:0046872">
    <property type="term" value="F:metal ion binding"/>
    <property type="evidence" value="ECO:0007669"/>
    <property type="project" value="UniProtKB-KW"/>
</dbReference>
<evidence type="ECO:0000256" key="8">
    <source>
        <dbReference type="ARBA" id="ARBA00022679"/>
    </source>
</evidence>
<evidence type="ECO:0000256" key="18">
    <source>
        <dbReference type="ARBA" id="ARBA00023211"/>
    </source>
</evidence>
<evidence type="ECO:0000256" key="14">
    <source>
        <dbReference type="ARBA" id="ARBA00023034"/>
    </source>
</evidence>
<organism evidence="22 23">
    <name type="scientific">Mytilus coruscus</name>
    <name type="common">Sea mussel</name>
    <dbReference type="NCBI Taxonomy" id="42192"/>
    <lineage>
        <taxon>Eukaryota</taxon>
        <taxon>Metazoa</taxon>
        <taxon>Spiralia</taxon>
        <taxon>Lophotrochozoa</taxon>
        <taxon>Mollusca</taxon>
        <taxon>Bivalvia</taxon>
        <taxon>Autobranchia</taxon>
        <taxon>Pteriomorphia</taxon>
        <taxon>Mytilida</taxon>
        <taxon>Mytiloidea</taxon>
        <taxon>Mytilidae</taxon>
        <taxon>Mytilinae</taxon>
        <taxon>Mytilus</taxon>
    </lineage>
</organism>
<dbReference type="EMBL" id="CACVKT020001732">
    <property type="protein sequence ID" value="CAC5370667.1"/>
    <property type="molecule type" value="Genomic_DNA"/>
</dbReference>
<dbReference type="GO" id="GO:0050508">
    <property type="term" value="F:glucuronosyl-N-acetylglucosaminyl-proteoglycan 4-alpha-N-acetylglucosaminyltransferase activity"/>
    <property type="evidence" value="ECO:0007669"/>
    <property type="project" value="UniProtKB-EC"/>
</dbReference>
<evidence type="ECO:0000256" key="1">
    <source>
        <dbReference type="ARBA" id="ARBA00001936"/>
    </source>
</evidence>
<keyword evidence="13" id="KW-1133">Transmembrane helix</keyword>
<evidence type="ECO:0000256" key="12">
    <source>
        <dbReference type="ARBA" id="ARBA00022968"/>
    </source>
</evidence>
<dbReference type="PANTHER" id="PTHR48261">
    <property type="entry name" value="ACETYLGLUCOSAMINYLTRANSFERASE"/>
    <property type="match status" value="1"/>
</dbReference>
<evidence type="ECO:0000313" key="23">
    <source>
        <dbReference type="Proteomes" id="UP000507470"/>
    </source>
</evidence>
<dbReference type="GO" id="GO:0005789">
    <property type="term" value="C:endoplasmic reticulum membrane"/>
    <property type="evidence" value="ECO:0007669"/>
    <property type="project" value="UniProtKB-SubCell"/>
</dbReference>
<evidence type="ECO:0000256" key="9">
    <source>
        <dbReference type="ARBA" id="ARBA00022692"/>
    </source>
</evidence>
<keyword evidence="9" id="KW-0812">Transmembrane</keyword>
<dbReference type="Proteomes" id="UP000507470">
    <property type="component" value="Unassembled WGS sequence"/>
</dbReference>
<accession>A0A6J8AN01</accession>
<keyword evidence="11" id="KW-0256">Endoplasmic reticulum</keyword>
<keyword evidence="7 22" id="KW-0328">Glycosyltransferase</keyword>
<evidence type="ECO:0000256" key="11">
    <source>
        <dbReference type="ARBA" id="ARBA00022824"/>
    </source>
</evidence>
<dbReference type="Pfam" id="PF03016">
    <property type="entry name" value="Exostosin_GT47"/>
    <property type="match status" value="1"/>
</dbReference>
<dbReference type="GO" id="GO:0015020">
    <property type="term" value="F:glucuronosyltransferase activity"/>
    <property type="evidence" value="ECO:0007669"/>
    <property type="project" value="UniProtKB-ARBA"/>
</dbReference>
<dbReference type="GO" id="GO:0000139">
    <property type="term" value="C:Golgi membrane"/>
    <property type="evidence" value="ECO:0007669"/>
    <property type="project" value="UniProtKB-SubCell"/>
</dbReference>
<dbReference type="GO" id="GO:0015012">
    <property type="term" value="P:heparan sulfate proteoglycan biosynthetic process"/>
    <property type="evidence" value="ECO:0007669"/>
    <property type="project" value="UniProtKB-ARBA"/>
</dbReference>
<evidence type="ECO:0000256" key="6">
    <source>
        <dbReference type="ARBA" id="ARBA00012194"/>
    </source>
</evidence>
<keyword evidence="16" id="KW-1015">Disulfide bond</keyword>
<dbReference type="EC" id="2.4.1.224" evidence="6"/>
<evidence type="ECO:0000256" key="4">
    <source>
        <dbReference type="ARBA" id="ARBA00004922"/>
    </source>
</evidence>